<feature type="region of interest" description="Disordered" evidence="1">
    <location>
        <begin position="24"/>
        <end position="67"/>
    </location>
</feature>
<evidence type="ECO:0000313" key="2">
    <source>
        <dbReference type="EMBL" id="KAG5540193.1"/>
    </source>
</evidence>
<dbReference type="AlphaFoldDB" id="A0AAV6JJM8"/>
<gene>
    <name evidence="2" type="ORF">RHGRI_020428</name>
</gene>
<feature type="compositionally biased region" description="Polar residues" evidence="1">
    <location>
        <begin position="53"/>
        <end position="67"/>
    </location>
</feature>
<accession>A0AAV6JJM8</accession>
<dbReference type="Proteomes" id="UP000823749">
    <property type="component" value="Chromosome 7"/>
</dbReference>
<name>A0AAV6JJM8_9ERIC</name>
<keyword evidence="3" id="KW-1185">Reference proteome</keyword>
<protein>
    <submittedName>
        <fullName evidence="2">Uncharacterized protein</fullName>
    </submittedName>
</protein>
<proteinExistence type="predicted"/>
<comment type="caution">
    <text evidence="2">The sequence shown here is derived from an EMBL/GenBank/DDBJ whole genome shotgun (WGS) entry which is preliminary data.</text>
</comment>
<organism evidence="2 3">
    <name type="scientific">Rhododendron griersonianum</name>
    <dbReference type="NCBI Taxonomy" id="479676"/>
    <lineage>
        <taxon>Eukaryota</taxon>
        <taxon>Viridiplantae</taxon>
        <taxon>Streptophyta</taxon>
        <taxon>Embryophyta</taxon>
        <taxon>Tracheophyta</taxon>
        <taxon>Spermatophyta</taxon>
        <taxon>Magnoliopsida</taxon>
        <taxon>eudicotyledons</taxon>
        <taxon>Gunneridae</taxon>
        <taxon>Pentapetalae</taxon>
        <taxon>asterids</taxon>
        <taxon>Ericales</taxon>
        <taxon>Ericaceae</taxon>
        <taxon>Ericoideae</taxon>
        <taxon>Rhodoreae</taxon>
        <taxon>Rhododendron</taxon>
    </lineage>
</organism>
<evidence type="ECO:0000256" key="1">
    <source>
        <dbReference type="SAM" id="MobiDB-lite"/>
    </source>
</evidence>
<reference evidence="2" key="1">
    <citation type="submission" date="2020-08" db="EMBL/GenBank/DDBJ databases">
        <title>Plant Genome Project.</title>
        <authorList>
            <person name="Zhang R.-G."/>
        </authorList>
    </citation>
    <scope>NUCLEOTIDE SEQUENCE</scope>
    <source>
        <strain evidence="2">WSP0</strain>
        <tissue evidence="2">Leaf</tissue>
    </source>
</reference>
<dbReference type="EMBL" id="JACTNZ010000007">
    <property type="protein sequence ID" value="KAG5540193.1"/>
    <property type="molecule type" value="Genomic_DNA"/>
</dbReference>
<evidence type="ECO:0000313" key="3">
    <source>
        <dbReference type="Proteomes" id="UP000823749"/>
    </source>
</evidence>
<sequence>MKLYSSQPPQLTLYSKVIQRTNLTPLNASSPGDKPFEVKPPVSQPLKRKRSSPYPTSSANSCTGENNIQLANSKNEKLRNKGIDHFELVDELLHNSMATGAFAQLDTLGAATSDEERAMFGTPKSI</sequence>